<dbReference type="Proteomes" id="UP000676169">
    <property type="component" value="Chromosome"/>
</dbReference>
<gene>
    <name evidence="3" type="ORF">KBB96_03945</name>
</gene>
<evidence type="ECO:0000259" key="1">
    <source>
        <dbReference type="Pfam" id="PF13676"/>
    </source>
</evidence>
<dbReference type="SUPFAM" id="SSF52200">
    <property type="entry name" value="Toll/Interleukin receptor TIR domain"/>
    <property type="match status" value="1"/>
</dbReference>
<protein>
    <submittedName>
        <fullName evidence="3">TIR domain-containing protein</fullName>
    </submittedName>
</protein>
<dbReference type="Pfam" id="PF18865">
    <property type="entry name" value="AbiJ_NTD5"/>
    <property type="match status" value="1"/>
</dbReference>
<dbReference type="Pfam" id="PF13676">
    <property type="entry name" value="TIR_2"/>
    <property type="match status" value="1"/>
</dbReference>
<dbReference type="RefSeq" id="WP_211632530.1">
    <property type="nucleotide sequence ID" value="NZ_CP073100.1"/>
</dbReference>
<dbReference type="EMBL" id="CP073100">
    <property type="protein sequence ID" value="QUE52045.1"/>
    <property type="molecule type" value="Genomic_DNA"/>
</dbReference>
<dbReference type="InterPro" id="IPR000157">
    <property type="entry name" value="TIR_dom"/>
</dbReference>
<sequence length="322" mass="36654">MTSTERKKATVITKYILESFAANDWYELGQITGKLDLITEHPRLLRALGFGDDDYGHCVAEVLNNILSSDSSLIDEIVNHFDMDLWYQQKDPAKFQRVFSDTRSISADFWREGFLKLFISHLTSNKDKMSVLKSALGNWGVSAFVAHEDIEASREWLNEVEIGLQTMEILVAVVEPGFRESDWCAQEVGYALGRNVDIIPLKAGMDPFGFFGKFQGVQIKGKFPEEVAYEIVRLLLKKPKYRNRLLECMSRAFSTLSSTLKIKLIGVLDSWSVVTDDQTKSLLETSSMSDYERIKLKDLVGRVGAFKVHQNAEIWDDDEIPF</sequence>
<feature type="domain" description="TIR" evidence="1">
    <location>
        <begin position="118"/>
        <end position="221"/>
    </location>
</feature>
<evidence type="ECO:0000259" key="2">
    <source>
        <dbReference type="Pfam" id="PF18865"/>
    </source>
</evidence>
<accession>A0A975PFR5</accession>
<dbReference type="InterPro" id="IPR035897">
    <property type="entry name" value="Toll_tir_struct_dom_sf"/>
</dbReference>
<feature type="domain" description="AbiJ N-terminal" evidence="2">
    <location>
        <begin position="2"/>
        <end position="92"/>
    </location>
</feature>
<evidence type="ECO:0000313" key="4">
    <source>
        <dbReference type="Proteomes" id="UP000676169"/>
    </source>
</evidence>
<name>A0A975PFR5_9BACT</name>
<reference evidence="3" key="1">
    <citation type="submission" date="2021-04" db="EMBL/GenBank/DDBJ databases">
        <title>Luteolibacter sp. 32A isolated from the skin of an Anderson's salamander (Ambystoma andersonii).</title>
        <authorList>
            <person name="Spergser J."/>
            <person name="Busse H.-J."/>
        </authorList>
    </citation>
    <scope>NUCLEOTIDE SEQUENCE</scope>
    <source>
        <strain evidence="3">32A</strain>
    </source>
</reference>
<proteinExistence type="predicted"/>
<evidence type="ECO:0000313" key="3">
    <source>
        <dbReference type="EMBL" id="QUE52045.1"/>
    </source>
</evidence>
<dbReference type="InterPro" id="IPR040508">
    <property type="entry name" value="AbiJ_NTD5"/>
</dbReference>
<dbReference type="KEGG" id="lamb:KBB96_03945"/>
<dbReference type="Gene3D" id="3.40.50.10140">
    <property type="entry name" value="Toll/interleukin-1 receptor homology (TIR) domain"/>
    <property type="match status" value="1"/>
</dbReference>
<keyword evidence="4" id="KW-1185">Reference proteome</keyword>
<dbReference type="GO" id="GO:0007165">
    <property type="term" value="P:signal transduction"/>
    <property type="evidence" value="ECO:0007669"/>
    <property type="project" value="InterPro"/>
</dbReference>
<dbReference type="AlphaFoldDB" id="A0A975PFR5"/>
<organism evidence="3 4">
    <name type="scientific">Luteolibacter ambystomatis</name>
    <dbReference type="NCBI Taxonomy" id="2824561"/>
    <lineage>
        <taxon>Bacteria</taxon>
        <taxon>Pseudomonadati</taxon>
        <taxon>Verrucomicrobiota</taxon>
        <taxon>Verrucomicrobiia</taxon>
        <taxon>Verrucomicrobiales</taxon>
        <taxon>Verrucomicrobiaceae</taxon>
        <taxon>Luteolibacter</taxon>
    </lineage>
</organism>